<feature type="region of interest" description="Disordered" evidence="1">
    <location>
        <begin position="63"/>
        <end position="121"/>
    </location>
</feature>
<comment type="caution">
    <text evidence="2">The sequence shown here is derived from an EMBL/GenBank/DDBJ whole genome shotgun (WGS) entry which is preliminary data.</text>
</comment>
<reference evidence="2 3" key="1">
    <citation type="submission" date="2020-03" db="EMBL/GenBank/DDBJ databases">
        <title>Draft Genome Sequence of Cudoniella acicularis.</title>
        <authorList>
            <person name="Buettner E."/>
            <person name="Kellner H."/>
        </authorList>
    </citation>
    <scope>NUCLEOTIDE SEQUENCE [LARGE SCALE GENOMIC DNA]</scope>
    <source>
        <strain evidence="2 3">DSM 108380</strain>
    </source>
</reference>
<dbReference type="EMBL" id="JAAMPI010000003">
    <property type="protein sequence ID" value="KAF4638006.1"/>
    <property type="molecule type" value="Genomic_DNA"/>
</dbReference>
<dbReference type="AlphaFoldDB" id="A0A8H4W987"/>
<accession>A0A8H4W987</accession>
<organism evidence="2 3">
    <name type="scientific">Cudoniella acicularis</name>
    <dbReference type="NCBI Taxonomy" id="354080"/>
    <lineage>
        <taxon>Eukaryota</taxon>
        <taxon>Fungi</taxon>
        <taxon>Dikarya</taxon>
        <taxon>Ascomycota</taxon>
        <taxon>Pezizomycotina</taxon>
        <taxon>Leotiomycetes</taxon>
        <taxon>Helotiales</taxon>
        <taxon>Tricladiaceae</taxon>
        <taxon>Cudoniella</taxon>
    </lineage>
</organism>
<gene>
    <name evidence="2" type="ORF">G7Y89_g90</name>
</gene>
<dbReference type="OrthoDB" id="66510at2759"/>
<dbReference type="Pfam" id="PF10259">
    <property type="entry name" value="Rogdi_lz"/>
    <property type="match status" value="1"/>
</dbReference>
<dbReference type="PANTHER" id="PTHR13618">
    <property type="entry name" value="LEUCINE ZIPPER CONTAINING TRANSCRIPTION FACTOR LZF1"/>
    <property type="match status" value="1"/>
</dbReference>
<feature type="region of interest" description="Disordered" evidence="1">
    <location>
        <begin position="349"/>
        <end position="376"/>
    </location>
</feature>
<evidence type="ECO:0000313" key="2">
    <source>
        <dbReference type="EMBL" id="KAF4638006.1"/>
    </source>
</evidence>
<keyword evidence="3" id="KW-1185">Reference proteome</keyword>
<dbReference type="InterPro" id="IPR028241">
    <property type="entry name" value="RAVE2/Rogdi"/>
</dbReference>
<sequence>MELKEAHLEAYRLSRPAESSSRYKKLLQLLDNLLLYTRRHQSGCLPPINMSEDIGKDAFTDLMSHPTTSSTRRRPDHGSWDQHLINIPKTRGRGLKNLEGESFPNWKWRSTTPPSQPQRDAETMSPLDIIVGDDAFSAYCKFAEVISKLDAARLQEPLLVGPKEDAVEIKVISKIEVTELVVEIKNLQKEQLQKIANYQQRVDHARAIVNTIENKIEKKLRTVLVKNGEMPFSKEMDWENETEDGAEGKRYAFKHGLEKEIEAAQLKLKEFESEQEHWLQFEKVMMSQLYHGLTSYALNNRKSPVTSLFMEFRPFTEAISGIELIWGVEQAYQWIATKSNLCGIADVTRSKKTESDGSSSPIPSNRSSSSTQTSIGSPIWEKSNVKFCGALIHHRNRTPTSKQLTLLNLLVPPRARMKMSSSRVGSAESRLRREAHLTSCEASSSFKHLIAKTTSTSPPTLIPISHLSTNMATTVFPYLPADELKKAEEESTARELSWLLDSLQDTLVSLKSGLEDCYALLAPIEPGSTLVISSPRSESIKGHITRVGTRIVKGTLHLRLRTHAPLHLSISQTHPLILPHLSHLRTLLNQALDCVDITRWTGDRHSGPFISSQLRLLHSILLEALSLLKGPSLLTPANPSPTTLELPPITSIPPWNETVPDPETFSPPLPSTLSLHLQPTSSSLLLTIRVLESTAVPPSTFNKFALAIGAQRRLEHDEMDEVFTYGGEEVRVREKVRVESSADPTLLVLGAKLGGFGEGLSSWTGGPFSGLDAYHYPKDTFRARCRHVIFGSFLVAKLVVPDSAWSRFNDILPRRSDRSSLLGRLAQPHLALCLKLVQGHLRALAIIPRCSNSRFGDITDLDPKALIQIALYMSQEIEVYNSDIQLSAAVRDTVRCRTPGKFDSLGGSLPLLL</sequence>
<dbReference type="GO" id="GO:0043291">
    <property type="term" value="C:RAVE complex"/>
    <property type="evidence" value="ECO:0007669"/>
    <property type="project" value="TreeGrafter"/>
</dbReference>
<dbReference type="Proteomes" id="UP000566819">
    <property type="component" value="Unassembled WGS sequence"/>
</dbReference>
<dbReference type="PANTHER" id="PTHR13618:SF1">
    <property type="entry name" value="PROTEIN ROGDI HOMOLOG"/>
    <property type="match status" value="1"/>
</dbReference>
<protein>
    <submittedName>
        <fullName evidence="2">Uncharacterized protein</fullName>
    </submittedName>
</protein>
<evidence type="ECO:0000256" key="1">
    <source>
        <dbReference type="SAM" id="MobiDB-lite"/>
    </source>
</evidence>
<feature type="compositionally biased region" description="Low complexity" evidence="1">
    <location>
        <begin position="356"/>
        <end position="376"/>
    </location>
</feature>
<proteinExistence type="predicted"/>
<name>A0A8H4W987_9HELO</name>
<evidence type="ECO:0000313" key="3">
    <source>
        <dbReference type="Proteomes" id="UP000566819"/>
    </source>
</evidence>